<name>A0A0C9MNT1_9FUNG</name>
<reference evidence="5" key="1">
    <citation type="submission" date="2014-09" db="EMBL/GenBank/DDBJ databases">
        <title>Draft genome sequence of an oleaginous Mucoromycotina fungus Mucor ambiguus NBRC6742.</title>
        <authorList>
            <person name="Takeda I."/>
            <person name="Yamane N."/>
            <person name="Morita T."/>
            <person name="Tamano K."/>
            <person name="Machida M."/>
            <person name="Baker S."/>
            <person name="Koike H."/>
        </authorList>
    </citation>
    <scope>NUCLEOTIDE SEQUENCE</scope>
    <source>
        <strain evidence="5">NBRC 6742</strain>
    </source>
</reference>
<feature type="region of interest" description="Disordered" evidence="2">
    <location>
        <begin position="134"/>
        <end position="181"/>
    </location>
</feature>
<feature type="compositionally biased region" description="Polar residues" evidence="2">
    <location>
        <begin position="336"/>
        <end position="347"/>
    </location>
</feature>
<feature type="region of interest" description="Disordered" evidence="2">
    <location>
        <begin position="201"/>
        <end position="376"/>
    </location>
</feature>
<feature type="compositionally biased region" description="Low complexity" evidence="2">
    <location>
        <begin position="272"/>
        <end position="302"/>
    </location>
</feature>
<keyword evidence="1" id="KW-0597">Phosphoprotein</keyword>
<dbReference type="AlphaFoldDB" id="A0A0C9MNT1"/>
<organism evidence="5">
    <name type="scientific">Mucor ambiguus</name>
    <dbReference type="NCBI Taxonomy" id="91626"/>
    <lineage>
        <taxon>Eukaryota</taxon>
        <taxon>Fungi</taxon>
        <taxon>Fungi incertae sedis</taxon>
        <taxon>Mucoromycota</taxon>
        <taxon>Mucoromycotina</taxon>
        <taxon>Mucoromycetes</taxon>
        <taxon>Mucorales</taxon>
        <taxon>Mucorineae</taxon>
        <taxon>Mucoraceae</taxon>
        <taxon>Mucor</taxon>
    </lineage>
</organism>
<evidence type="ECO:0000313" key="6">
    <source>
        <dbReference type="Proteomes" id="UP000053815"/>
    </source>
</evidence>
<proteinExistence type="predicted"/>
<dbReference type="OrthoDB" id="5576775at2759"/>
<sequence length="732" mass="79208">MTVSIDSTDTAMAIDSTANSPDIANSLTTTAAVAATTAAVTAEAAASTTATDPASAPIVSKSLSELAPTIRIHVDTTTLPRPVIVNYRQLYKRELKKLQDREPAKATAPQPNSALDSADDVFYRELLKKAEAYNVDDDDVDDDASDDENIGNESRKRGEDYDFDDPFIDDSDMLMDEPIDHNPPEYDGFFVWHGPLDGHEVSTHAEKKQSATTGAASASKRKAPAKSKASGNATTGTKKEGGSGPSGSTGADKSRKRAVASNEDNSDDKKSSSNVAGSSSSIGTASITPKTKKPATALTASTNSTVKKASATPDKASKKRPKLEHNPLKDEPTHKSAANTPTPSLTGSADGMAAPSSSSTTGDKAKKKSAGMPATLKPLDPEIEVLMEKLRHDVKNEDFSNKAKFPTALKPTVLEAGLITLRKHRIIDDNLVYHLMQILPYNKFTLRKFLTTKSGQMRVDELQQEIDELAIKLKQTIDRMMPEQQRLFNEKLAQAQASAEPSNPDEEPTPKFKCNDEVRKILYDIIQTEEQSIHIANQVAIHKDAEKKTENLASDGKARKLMYQRLLSCWPEGWINSYEMSRQYSQYKSKVTAMSEKKNANASLPSTPKANISTVENKKRKRATPTTSTSSTNTNTGNANSSNNSNGEALRKKQSVGTDMIHAPTSTITSSIATPLAAAEPQQSPPLHQTTMAAMNVITIDDDNEDAQPSWKQSNSMKIEALISGPSTEKKD</sequence>
<feature type="region of interest" description="Disordered" evidence="2">
    <location>
        <begin position="704"/>
        <end position="732"/>
    </location>
</feature>
<evidence type="ECO:0008006" key="7">
    <source>
        <dbReference type="Google" id="ProtNLM"/>
    </source>
</evidence>
<feature type="domain" description="Hpc2-related" evidence="3">
    <location>
        <begin position="153"/>
        <end position="197"/>
    </location>
</feature>
<evidence type="ECO:0000256" key="1">
    <source>
        <dbReference type="ARBA" id="ARBA00022553"/>
    </source>
</evidence>
<dbReference type="STRING" id="91626.A0A0C9MNT1"/>
<feature type="region of interest" description="Disordered" evidence="2">
    <location>
        <begin position="493"/>
        <end position="512"/>
    </location>
</feature>
<keyword evidence="6" id="KW-1185">Reference proteome</keyword>
<dbReference type="Pfam" id="PF14075">
    <property type="entry name" value="UBN_AB"/>
    <property type="match status" value="1"/>
</dbReference>
<feature type="compositionally biased region" description="Acidic residues" evidence="2">
    <location>
        <begin position="134"/>
        <end position="150"/>
    </location>
</feature>
<dbReference type="EMBL" id="DF836334">
    <property type="protein sequence ID" value="GAN03673.1"/>
    <property type="molecule type" value="Genomic_DNA"/>
</dbReference>
<accession>A0A0C9MNT1</accession>
<gene>
    <name evidence="5" type="ORF">MAM1_0045d03128</name>
</gene>
<feature type="domain" description="Ubinuclein middle" evidence="4">
    <location>
        <begin position="377"/>
        <end position="582"/>
    </location>
</feature>
<dbReference type="Pfam" id="PF08729">
    <property type="entry name" value="HUN"/>
    <property type="match status" value="1"/>
</dbReference>
<protein>
    <recommendedName>
        <fullName evidence="7">Ubinuclein middle domain-containing protein</fullName>
    </recommendedName>
</protein>
<feature type="compositionally biased region" description="Acidic residues" evidence="2">
    <location>
        <begin position="161"/>
        <end position="177"/>
    </location>
</feature>
<dbReference type="InterPro" id="IPR014840">
    <property type="entry name" value="HRD"/>
</dbReference>
<dbReference type="Proteomes" id="UP000053815">
    <property type="component" value="Unassembled WGS sequence"/>
</dbReference>
<evidence type="ECO:0000313" key="5">
    <source>
        <dbReference type="EMBL" id="GAN03673.1"/>
    </source>
</evidence>
<evidence type="ECO:0000259" key="3">
    <source>
        <dbReference type="Pfam" id="PF08729"/>
    </source>
</evidence>
<evidence type="ECO:0000259" key="4">
    <source>
        <dbReference type="Pfam" id="PF14075"/>
    </source>
</evidence>
<feature type="compositionally biased region" description="Low complexity" evidence="2">
    <location>
        <begin position="624"/>
        <end position="646"/>
    </location>
</feature>
<feature type="region of interest" description="Disordered" evidence="2">
    <location>
        <begin position="598"/>
        <end position="655"/>
    </location>
</feature>
<evidence type="ECO:0000256" key="2">
    <source>
        <dbReference type="SAM" id="MobiDB-lite"/>
    </source>
</evidence>
<dbReference type="InterPro" id="IPR026947">
    <property type="entry name" value="UBN_middle_dom"/>
</dbReference>
<feature type="compositionally biased region" description="Polar residues" evidence="2">
    <location>
        <begin position="600"/>
        <end position="615"/>
    </location>
</feature>
<feature type="compositionally biased region" description="Basic and acidic residues" evidence="2">
    <location>
        <begin position="323"/>
        <end position="334"/>
    </location>
</feature>